<organism evidence="1 2">
    <name type="scientific">Paraburkholderia silvatlantica</name>
    <dbReference type="NCBI Taxonomy" id="321895"/>
    <lineage>
        <taxon>Bacteria</taxon>
        <taxon>Pseudomonadati</taxon>
        <taxon>Pseudomonadota</taxon>
        <taxon>Betaproteobacteria</taxon>
        <taxon>Burkholderiales</taxon>
        <taxon>Burkholderiaceae</taxon>
        <taxon>Paraburkholderia</taxon>
    </lineage>
</organism>
<comment type="caution">
    <text evidence="1">The sequence shown here is derived from an EMBL/GenBank/DDBJ whole genome shotgun (WGS) entry which is preliminary data.</text>
</comment>
<sequence length="173" mass="19050">MASNISVTLLPDAAPLITLAYADALDLLLKPGWSVALVDMVLYEVTRNETPTSGRISAWARDSGIPVLETSIYRRYLQEGTVSPVRKANLGELAIQEAMSGFGLHPDQTGVFLFEDHKIARASFLLPENCRKVSTRAFLAFMEGQALIDSAAEIERRAILAGRQFSQIRFPPE</sequence>
<dbReference type="Proteomes" id="UP000533533">
    <property type="component" value="Unassembled WGS sequence"/>
</dbReference>
<reference evidence="1 2" key="1">
    <citation type="submission" date="2020-08" db="EMBL/GenBank/DDBJ databases">
        <title>Genomic Encyclopedia of Type Strains, Phase IV (KMG-V): Genome sequencing to study the core and pangenomes of soil and plant-associated prokaryotes.</title>
        <authorList>
            <person name="Whitman W."/>
        </authorList>
    </citation>
    <scope>NUCLEOTIDE SEQUENCE [LARGE SCALE GENOMIC DNA]</scope>
    <source>
        <strain evidence="1 2">SRMrh-85</strain>
    </source>
</reference>
<protein>
    <recommendedName>
        <fullName evidence="3">Nucleic acid-binding protein</fullName>
    </recommendedName>
</protein>
<keyword evidence="2" id="KW-1185">Reference proteome</keyword>
<accession>A0ABR6FKF4</accession>
<dbReference type="RefSeq" id="WP_110386466.1">
    <property type="nucleotide sequence ID" value="NZ_JACHVZ010000006.1"/>
</dbReference>
<dbReference type="EMBL" id="JACHVZ010000006">
    <property type="protein sequence ID" value="MBB2927909.1"/>
    <property type="molecule type" value="Genomic_DNA"/>
</dbReference>
<gene>
    <name evidence="1" type="ORF">FHX59_002330</name>
</gene>
<evidence type="ECO:0000313" key="2">
    <source>
        <dbReference type="Proteomes" id="UP000533533"/>
    </source>
</evidence>
<evidence type="ECO:0000313" key="1">
    <source>
        <dbReference type="EMBL" id="MBB2927909.1"/>
    </source>
</evidence>
<evidence type="ECO:0008006" key="3">
    <source>
        <dbReference type="Google" id="ProtNLM"/>
    </source>
</evidence>
<name>A0ABR6FKF4_9BURK</name>
<proteinExistence type="predicted"/>